<gene>
    <name evidence="4" type="ORF">C7999DRAFT_29102</name>
</gene>
<proteinExistence type="predicted"/>
<dbReference type="PANTHER" id="PTHR10039">
    <property type="entry name" value="AMELOGENIN"/>
    <property type="match status" value="1"/>
</dbReference>
<feature type="domain" description="Nephrocystin 3-like N-terminal" evidence="3">
    <location>
        <begin position="273"/>
        <end position="447"/>
    </location>
</feature>
<keyword evidence="5" id="KW-1185">Reference proteome</keyword>
<reference evidence="4" key="1">
    <citation type="journal article" date="2023" name="Mol. Phylogenet. Evol.">
        <title>Genome-scale phylogeny and comparative genomics of the fungal order Sordariales.</title>
        <authorList>
            <person name="Hensen N."/>
            <person name="Bonometti L."/>
            <person name="Westerberg I."/>
            <person name="Brannstrom I.O."/>
            <person name="Guillou S."/>
            <person name="Cros-Aarteil S."/>
            <person name="Calhoun S."/>
            <person name="Haridas S."/>
            <person name="Kuo A."/>
            <person name="Mondo S."/>
            <person name="Pangilinan J."/>
            <person name="Riley R."/>
            <person name="LaButti K."/>
            <person name="Andreopoulos B."/>
            <person name="Lipzen A."/>
            <person name="Chen C."/>
            <person name="Yan M."/>
            <person name="Daum C."/>
            <person name="Ng V."/>
            <person name="Clum A."/>
            <person name="Steindorff A."/>
            <person name="Ohm R.A."/>
            <person name="Martin F."/>
            <person name="Silar P."/>
            <person name="Natvig D.O."/>
            <person name="Lalanne C."/>
            <person name="Gautier V."/>
            <person name="Ament-Velasquez S.L."/>
            <person name="Kruys A."/>
            <person name="Hutchinson M.I."/>
            <person name="Powell A.J."/>
            <person name="Barry K."/>
            <person name="Miller A.N."/>
            <person name="Grigoriev I.V."/>
            <person name="Debuchy R."/>
            <person name="Gladieux P."/>
            <person name="Hiltunen Thoren M."/>
            <person name="Johannesson H."/>
        </authorList>
    </citation>
    <scope>NUCLEOTIDE SEQUENCE</scope>
    <source>
        <strain evidence="4">CBS 359.72</strain>
    </source>
</reference>
<accession>A0AAN7HSW8</accession>
<comment type="caution">
    <text evidence="4">The sequence shown here is derived from an EMBL/GenBank/DDBJ whole genome shotgun (WGS) entry which is preliminary data.</text>
</comment>
<dbReference type="PANTHER" id="PTHR10039:SF14">
    <property type="entry name" value="NACHT DOMAIN-CONTAINING PROTEIN"/>
    <property type="match status" value="1"/>
</dbReference>
<feature type="transmembrane region" description="Helical" evidence="2">
    <location>
        <begin position="857"/>
        <end position="874"/>
    </location>
</feature>
<dbReference type="Proteomes" id="UP001303647">
    <property type="component" value="Unassembled WGS sequence"/>
</dbReference>
<evidence type="ECO:0000256" key="2">
    <source>
        <dbReference type="SAM" id="Phobius"/>
    </source>
</evidence>
<keyword evidence="2" id="KW-1133">Transmembrane helix</keyword>
<feature type="transmembrane region" description="Helical" evidence="2">
    <location>
        <begin position="819"/>
        <end position="845"/>
    </location>
</feature>
<dbReference type="InterPro" id="IPR029058">
    <property type="entry name" value="AB_hydrolase_fold"/>
</dbReference>
<dbReference type="Gene3D" id="3.40.50.300">
    <property type="entry name" value="P-loop containing nucleotide triphosphate hydrolases"/>
    <property type="match status" value="1"/>
</dbReference>
<dbReference type="EMBL" id="MU857614">
    <property type="protein sequence ID" value="KAK4250278.1"/>
    <property type="molecule type" value="Genomic_DNA"/>
</dbReference>
<evidence type="ECO:0000256" key="1">
    <source>
        <dbReference type="ARBA" id="ARBA00022737"/>
    </source>
</evidence>
<dbReference type="InterPro" id="IPR056884">
    <property type="entry name" value="NPHP3-like_N"/>
</dbReference>
<evidence type="ECO:0000259" key="3">
    <source>
        <dbReference type="Pfam" id="PF24883"/>
    </source>
</evidence>
<feature type="transmembrane region" description="Helical" evidence="2">
    <location>
        <begin position="913"/>
        <end position="934"/>
    </location>
</feature>
<protein>
    <recommendedName>
        <fullName evidence="3">Nephrocystin 3-like N-terminal domain-containing protein</fullName>
    </recommendedName>
</protein>
<evidence type="ECO:0000313" key="4">
    <source>
        <dbReference type="EMBL" id="KAK4250278.1"/>
    </source>
</evidence>
<keyword evidence="2" id="KW-0812">Transmembrane</keyword>
<dbReference type="Gene3D" id="3.40.50.1820">
    <property type="entry name" value="alpha/beta hydrolase"/>
    <property type="match status" value="1"/>
</dbReference>
<evidence type="ECO:0000313" key="5">
    <source>
        <dbReference type="Proteomes" id="UP001303647"/>
    </source>
</evidence>
<dbReference type="AlphaFoldDB" id="A0AAN7HSW8"/>
<dbReference type="Pfam" id="PF24883">
    <property type="entry name" value="NPHP3_N"/>
    <property type="match status" value="1"/>
</dbReference>
<dbReference type="SUPFAM" id="SSF53474">
    <property type="entry name" value="alpha/beta-Hydrolases"/>
    <property type="match status" value="1"/>
</dbReference>
<organism evidence="4 5">
    <name type="scientific">Corynascus novoguineensis</name>
    <dbReference type="NCBI Taxonomy" id="1126955"/>
    <lineage>
        <taxon>Eukaryota</taxon>
        <taxon>Fungi</taxon>
        <taxon>Dikarya</taxon>
        <taxon>Ascomycota</taxon>
        <taxon>Pezizomycotina</taxon>
        <taxon>Sordariomycetes</taxon>
        <taxon>Sordariomycetidae</taxon>
        <taxon>Sordariales</taxon>
        <taxon>Chaetomiaceae</taxon>
        <taxon>Corynascus</taxon>
    </lineage>
</organism>
<dbReference type="InterPro" id="IPR027417">
    <property type="entry name" value="P-loop_NTPase"/>
</dbReference>
<name>A0AAN7HSW8_9PEZI</name>
<reference evidence="4" key="2">
    <citation type="submission" date="2023-05" db="EMBL/GenBank/DDBJ databases">
        <authorList>
            <consortium name="Lawrence Berkeley National Laboratory"/>
            <person name="Steindorff A."/>
            <person name="Hensen N."/>
            <person name="Bonometti L."/>
            <person name="Westerberg I."/>
            <person name="Brannstrom I.O."/>
            <person name="Guillou S."/>
            <person name="Cros-Aarteil S."/>
            <person name="Calhoun S."/>
            <person name="Haridas S."/>
            <person name="Kuo A."/>
            <person name="Mondo S."/>
            <person name="Pangilinan J."/>
            <person name="Riley R."/>
            <person name="Labutti K."/>
            <person name="Andreopoulos B."/>
            <person name="Lipzen A."/>
            <person name="Chen C."/>
            <person name="Yanf M."/>
            <person name="Daum C."/>
            <person name="Ng V."/>
            <person name="Clum A."/>
            <person name="Ohm R."/>
            <person name="Martin F."/>
            <person name="Silar P."/>
            <person name="Natvig D."/>
            <person name="Lalanne C."/>
            <person name="Gautier V."/>
            <person name="Ament-Velasquez S.L."/>
            <person name="Kruys A."/>
            <person name="Hutchinson M.I."/>
            <person name="Powell A.J."/>
            <person name="Barry K."/>
            <person name="Miller A.N."/>
            <person name="Grigoriev I.V."/>
            <person name="Debuchy R."/>
            <person name="Gladieux P."/>
            <person name="Thoren M.H."/>
            <person name="Johannesson H."/>
        </authorList>
    </citation>
    <scope>NUCLEOTIDE SEQUENCE</scope>
    <source>
        <strain evidence="4">CBS 359.72</strain>
    </source>
</reference>
<dbReference type="SUPFAM" id="SSF52540">
    <property type="entry name" value="P-loop containing nucleoside triphosphate hydrolases"/>
    <property type="match status" value="1"/>
</dbReference>
<keyword evidence="1" id="KW-0677">Repeat</keyword>
<feature type="transmembrane region" description="Helical" evidence="2">
    <location>
        <begin position="880"/>
        <end position="901"/>
    </location>
</feature>
<sequence length="1010" mass="113461">MIKSTGRLQTIHSGFCPRLDIVLVHGFAGHPTGTWTDEESGKCWPKDHVPDDMKPRTRVLTFSYDESPTRPYRRENLSNHSCDLLSRLDNSRRREGMLRPIVWVAHSAGGIIVKEVFFATPHHGGGSWPNVVLKIFNETPYFQVSGIPSHSRQLLPEADAHGLDRISREFASLSRNVAAFELVSFETRTPMVVGPDRYNLRVTVKPLTRDHFDICKLGEGSHDLAGVWSEIERIGSREPACREFDDSDLRALEGLGVDKMRSAEHYVLKPTEDTCRWIEERELFVNWLTKPGPQKLWINGKIGSGKTCLSRHIIKLLGSNENLAYCSLDNISISYKTTKSVLVWLMYEILSARKELIAMSLTSIYERERSSNGDAICNWSFNKVKQLWNSLKNALKSADGEDYRDTIVIDGVDQCLGGQDEDGLPHIKEFFRCINQDNAFRILVLSRRNSDLYDEQLRHRFYSYEMEEDDTRADISATIREAAGWIAKRYGYDSKTEWKIVKKIESKSEGMYLWANMVLEEIRKKELLKSELDDFLNNLPPSIIGLYDFILGRTGNSSTAESSSGSTGVNGFARHVLFWIAYQLHEMDEDEMRTAIYMLKTTGLPPRNPINPIADVETAANRAKTNLERDISRNCGALVTFTEHETFAPAHYTVRQFLVTPTEDLRRTYPQLRHHHKYYCGELQPDRIIRQLCTNYLLLPCFSSPENDKPCATPAAWVARVQLRVQKHPFSRYAARSWLIHRNMSPRETEMNGNAVYLQGSDQQRLLMPAAGASDDWRCSQSWKEIWRYYENPSLDFPTDDIPTDALRPRPGATSPQRLHVLFITSISSIAIAATTPFVTSIIAASVTITANTSIDATIIAAIFDITITITITADTSIGTVIICTSNAATTVIAAVFNISITATAPTRTNQAATTFIGTIIGTIIVTAATYGTLCARPKRATPPDPGVSPSPTSSLYLLPLALSHFNPKFKARRSVAPSNNSIEEGKSIMTDVAVLLDKLSISSLSDYLP</sequence>
<keyword evidence="2" id="KW-0472">Membrane</keyword>